<dbReference type="EMBL" id="JABEZZ010000004">
    <property type="protein sequence ID" value="MBA0583061.1"/>
    <property type="molecule type" value="Genomic_DNA"/>
</dbReference>
<evidence type="ECO:0000313" key="2">
    <source>
        <dbReference type="Proteomes" id="UP000593578"/>
    </source>
</evidence>
<dbReference type="Proteomes" id="UP000593578">
    <property type="component" value="Unassembled WGS sequence"/>
</dbReference>
<comment type="caution">
    <text evidence="1">The sequence shown here is derived from an EMBL/GenBank/DDBJ whole genome shotgun (WGS) entry which is preliminary data.</text>
</comment>
<name>A0A7J8P1F1_GOSRA</name>
<proteinExistence type="predicted"/>
<sequence length="30" mass="3309">MIKAIQDFSSSSSNSAIIRRVHHLLLDVGL</sequence>
<protein>
    <submittedName>
        <fullName evidence="1">Uncharacterized protein</fullName>
    </submittedName>
</protein>
<reference evidence="1 2" key="1">
    <citation type="journal article" date="2019" name="Genome Biol. Evol.">
        <title>Insights into the evolution of the New World diploid cottons (Gossypium, subgenus Houzingenia) based on genome sequencing.</title>
        <authorList>
            <person name="Grover C.E."/>
            <person name="Arick M.A. 2nd"/>
            <person name="Thrash A."/>
            <person name="Conover J.L."/>
            <person name="Sanders W.S."/>
            <person name="Peterson D.G."/>
            <person name="Frelichowski J.E."/>
            <person name="Scheffler J.A."/>
            <person name="Scheffler B.E."/>
            <person name="Wendel J.F."/>
        </authorList>
    </citation>
    <scope>NUCLEOTIDE SEQUENCE [LARGE SCALE GENOMIC DNA]</scope>
    <source>
        <strain evidence="1">8</strain>
        <tissue evidence="1">Leaf</tissue>
    </source>
</reference>
<dbReference type="AlphaFoldDB" id="A0A7J8P1F1"/>
<gene>
    <name evidence="1" type="ORF">Gorai_013937</name>
</gene>
<evidence type="ECO:0000313" key="1">
    <source>
        <dbReference type="EMBL" id="MBA0583061.1"/>
    </source>
</evidence>
<accession>A0A7J8P1F1</accession>
<organism evidence="1 2">
    <name type="scientific">Gossypium raimondii</name>
    <name type="common">Peruvian cotton</name>
    <name type="synonym">Gossypium klotzschianum subsp. raimondii</name>
    <dbReference type="NCBI Taxonomy" id="29730"/>
    <lineage>
        <taxon>Eukaryota</taxon>
        <taxon>Viridiplantae</taxon>
        <taxon>Streptophyta</taxon>
        <taxon>Embryophyta</taxon>
        <taxon>Tracheophyta</taxon>
        <taxon>Spermatophyta</taxon>
        <taxon>Magnoliopsida</taxon>
        <taxon>eudicotyledons</taxon>
        <taxon>Gunneridae</taxon>
        <taxon>Pentapetalae</taxon>
        <taxon>rosids</taxon>
        <taxon>malvids</taxon>
        <taxon>Malvales</taxon>
        <taxon>Malvaceae</taxon>
        <taxon>Malvoideae</taxon>
        <taxon>Gossypium</taxon>
    </lineage>
</organism>